<evidence type="ECO:0000313" key="5">
    <source>
        <dbReference type="EMBL" id="HJG28612.1"/>
    </source>
</evidence>
<dbReference type="Gene3D" id="1.10.260.40">
    <property type="entry name" value="lambda repressor-like DNA-binding domains"/>
    <property type="match status" value="1"/>
</dbReference>
<dbReference type="InterPro" id="IPR028082">
    <property type="entry name" value="Peripla_BP_I"/>
</dbReference>
<dbReference type="SUPFAM" id="SSF53822">
    <property type="entry name" value="Periplasmic binding protein-like I"/>
    <property type="match status" value="1"/>
</dbReference>
<dbReference type="InterPro" id="IPR000843">
    <property type="entry name" value="HTH_LacI"/>
</dbReference>
<dbReference type="PROSITE" id="PS00356">
    <property type="entry name" value="HTH_LACI_1"/>
    <property type="match status" value="1"/>
</dbReference>
<feature type="domain" description="HTH lacI-type" evidence="4">
    <location>
        <begin position="2"/>
        <end position="56"/>
    </location>
</feature>
<dbReference type="Pfam" id="PF00356">
    <property type="entry name" value="LacI"/>
    <property type="match status" value="1"/>
</dbReference>
<evidence type="ECO:0000256" key="2">
    <source>
        <dbReference type="ARBA" id="ARBA00023125"/>
    </source>
</evidence>
<sequence length="335" mass="37060">MATMEEVARAAHVSRATVSRVLSNHPSVKPETRRQVMEWVHKLNYEPNQVAQNLAGQRTNLIGVLFSDLSNPLYASLSTALVREAERQGYSVILGDAQRESAREANIITSFKRRKVDGIIVRAIGKPNEKLYSKLSVPMVSLYKIIGRKNIISSSEDGGAQVARHFCSTGRTRVGYLGPTSSQYGNDKLAGLESGLEACGLKIAKILDCNQHETAENQKAYQIFSRYLEENDPRAINAWFAHSDIAASDIIRALMEHGVRVPEDVSVCGYNDTLLARKMIPSVSSVASPIDEIARMAIELLIHAIDQDNEPETVCLTPHLVIRESSVVRIDKIRP</sequence>
<gene>
    <name evidence="5" type="ORF">K8V20_08225</name>
</gene>
<dbReference type="SMART" id="SM00354">
    <property type="entry name" value="HTH_LACI"/>
    <property type="match status" value="1"/>
</dbReference>
<keyword evidence="1" id="KW-0805">Transcription regulation</keyword>
<dbReference type="SUPFAM" id="SSF47413">
    <property type="entry name" value="lambda repressor-like DNA-binding domains"/>
    <property type="match status" value="1"/>
</dbReference>
<evidence type="ECO:0000256" key="3">
    <source>
        <dbReference type="ARBA" id="ARBA00023163"/>
    </source>
</evidence>
<evidence type="ECO:0000256" key="1">
    <source>
        <dbReference type="ARBA" id="ARBA00023015"/>
    </source>
</evidence>
<name>A0A921IMM6_9FIRM</name>
<dbReference type="InterPro" id="IPR010982">
    <property type="entry name" value="Lambda_DNA-bd_dom_sf"/>
</dbReference>
<evidence type="ECO:0000259" key="4">
    <source>
        <dbReference type="PROSITE" id="PS50932"/>
    </source>
</evidence>
<dbReference type="PROSITE" id="PS50932">
    <property type="entry name" value="HTH_LACI_2"/>
    <property type="match status" value="1"/>
</dbReference>
<dbReference type="CDD" id="cd06267">
    <property type="entry name" value="PBP1_LacI_sugar_binding-like"/>
    <property type="match status" value="1"/>
</dbReference>
<protein>
    <submittedName>
        <fullName evidence="5">LacI family transcriptional regulator</fullName>
    </submittedName>
</protein>
<dbReference type="Gene3D" id="3.40.50.2300">
    <property type="match status" value="2"/>
</dbReference>
<dbReference type="PANTHER" id="PTHR30146:SF109">
    <property type="entry name" value="HTH-TYPE TRANSCRIPTIONAL REGULATOR GALS"/>
    <property type="match status" value="1"/>
</dbReference>
<dbReference type="Pfam" id="PF13377">
    <property type="entry name" value="Peripla_BP_3"/>
    <property type="match status" value="1"/>
</dbReference>
<dbReference type="CDD" id="cd01392">
    <property type="entry name" value="HTH_LacI"/>
    <property type="match status" value="1"/>
</dbReference>
<dbReference type="PANTHER" id="PTHR30146">
    <property type="entry name" value="LACI-RELATED TRANSCRIPTIONAL REPRESSOR"/>
    <property type="match status" value="1"/>
</dbReference>
<dbReference type="EMBL" id="DYVE01000215">
    <property type="protein sequence ID" value="HJG28612.1"/>
    <property type="molecule type" value="Genomic_DNA"/>
</dbReference>
<dbReference type="Proteomes" id="UP000782880">
    <property type="component" value="Unassembled WGS sequence"/>
</dbReference>
<dbReference type="AlphaFoldDB" id="A0A921IMM6"/>
<organism evidence="5 6">
    <name type="scientific">Subdoligranulum variabile</name>
    <dbReference type="NCBI Taxonomy" id="214851"/>
    <lineage>
        <taxon>Bacteria</taxon>
        <taxon>Bacillati</taxon>
        <taxon>Bacillota</taxon>
        <taxon>Clostridia</taxon>
        <taxon>Eubacteriales</taxon>
        <taxon>Oscillospiraceae</taxon>
        <taxon>Subdoligranulum</taxon>
    </lineage>
</organism>
<proteinExistence type="predicted"/>
<comment type="caution">
    <text evidence="5">The sequence shown here is derived from an EMBL/GenBank/DDBJ whole genome shotgun (WGS) entry which is preliminary data.</text>
</comment>
<dbReference type="InterPro" id="IPR046335">
    <property type="entry name" value="LacI/GalR-like_sensor"/>
</dbReference>
<keyword evidence="3" id="KW-0804">Transcription</keyword>
<evidence type="ECO:0000313" key="6">
    <source>
        <dbReference type="Proteomes" id="UP000782880"/>
    </source>
</evidence>
<accession>A0A921IMM6</accession>
<reference evidence="5" key="1">
    <citation type="journal article" date="2021" name="PeerJ">
        <title>Extensive microbial diversity within the chicken gut microbiome revealed by metagenomics and culture.</title>
        <authorList>
            <person name="Gilroy R."/>
            <person name="Ravi A."/>
            <person name="Getino M."/>
            <person name="Pursley I."/>
            <person name="Horton D.L."/>
            <person name="Alikhan N.F."/>
            <person name="Baker D."/>
            <person name="Gharbi K."/>
            <person name="Hall N."/>
            <person name="Watson M."/>
            <person name="Adriaenssens E.M."/>
            <person name="Foster-Nyarko E."/>
            <person name="Jarju S."/>
            <person name="Secka A."/>
            <person name="Antonio M."/>
            <person name="Oren A."/>
            <person name="Chaudhuri R.R."/>
            <person name="La Ragione R."/>
            <person name="Hildebrand F."/>
            <person name="Pallen M.J."/>
        </authorList>
    </citation>
    <scope>NUCLEOTIDE SEQUENCE</scope>
    <source>
        <strain evidence="5">ChiBcec21-2208</strain>
    </source>
</reference>
<dbReference type="GO" id="GO:0000976">
    <property type="term" value="F:transcription cis-regulatory region binding"/>
    <property type="evidence" value="ECO:0007669"/>
    <property type="project" value="TreeGrafter"/>
</dbReference>
<dbReference type="GO" id="GO:0003700">
    <property type="term" value="F:DNA-binding transcription factor activity"/>
    <property type="evidence" value="ECO:0007669"/>
    <property type="project" value="TreeGrafter"/>
</dbReference>
<reference evidence="5" key="2">
    <citation type="submission" date="2021-09" db="EMBL/GenBank/DDBJ databases">
        <authorList>
            <person name="Gilroy R."/>
        </authorList>
    </citation>
    <scope>NUCLEOTIDE SEQUENCE</scope>
    <source>
        <strain evidence="5">ChiBcec21-2208</strain>
    </source>
</reference>
<keyword evidence="2" id="KW-0238">DNA-binding</keyword>